<feature type="region of interest" description="Disordered" evidence="1">
    <location>
        <begin position="57"/>
        <end position="108"/>
    </location>
</feature>
<dbReference type="EMBL" id="MTYJ01000228">
    <property type="protein sequence ID" value="OWA51462.1"/>
    <property type="molecule type" value="Genomic_DNA"/>
</dbReference>
<dbReference type="Proteomes" id="UP000192578">
    <property type="component" value="Unassembled WGS sequence"/>
</dbReference>
<organism evidence="2 3">
    <name type="scientific">Hypsibius exemplaris</name>
    <name type="common">Freshwater tardigrade</name>
    <dbReference type="NCBI Taxonomy" id="2072580"/>
    <lineage>
        <taxon>Eukaryota</taxon>
        <taxon>Metazoa</taxon>
        <taxon>Ecdysozoa</taxon>
        <taxon>Tardigrada</taxon>
        <taxon>Eutardigrada</taxon>
        <taxon>Parachela</taxon>
        <taxon>Hypsibioidea</taxon>
        <taxon>Hypsibiidae</taxon>
        <taxon>Hypsibius</taxon>
    </lineage>
</organism>
<protein>
    <submittedName>
        <fullName evidence="2">Uncharacterized protein</fullName>
    </submittedName>
</protein>
<gene>
    <name evidence="2" type="ORF">BV898_15943</name>
</gene>
<evidence type="ECO:0000313" key="2">
    <source>
        <dbReference type="EMBL" id="OWA51462.1"/>
    </source>
</evidence>
<sequence length="108" mass="12281">MRYIVLTMASVLQDIGRHIFAKAFHKSNGCVSTLLSKLNFPSLVHLAFLTITELRSHQNPSKPIKTHQKPIKTHQKPIRNPSKPIRNPSETHQKPIRNPLKSTTNSIE</sequence>
<evidence type="ECO:0000256" key="1">
    <source>
        <dbReference type="SAM" id="MobiDB-lite"/>
    </source>
</evidence>
<feature type="compositionally biased region" description="Basic residues" evidence="1">
    <location>
        <begin position="64"/>
        <end position="77"/>
    </location>
</feature>
<proteinExistence type="predicted"/>
<comment type="caution">
    <text evidence="2">The sequence shown here is derived from an EMBL/GenBank/DDBJ whole genome shotgun (WGS) entry which is preliminary data.</text>
</comment>
<dbReference type="AlphaFoldDB" id="A0A9X6NCC3"/>
<reference evidence="3" key="1">
    <citation type="submission" date="2017-01" db="EMBL/GenBank/DDBJ databases">
        <title>Comparative genomics of anhydrobiosis in the tardigrade Hypsibius dujardini.</title>
        <authorList>
            <person name="Yoshida Y."/>
            <person name="Koutsovoulos G."/>
            <person name="Laetsch D."/>
            <person name="Stevens L."/>
            <person name="Kumar S."/>
            <person name="Horikawa D."/>
            <person name="Ishino K."/>
            <person name="Komine S."/>
            <person name="Tomita M."/>
            <person name="Blaxter M."/>
            <person name="Arakawa K."/>
        </authorList>
    </citation>
    <scope>NUCLEOTIDE SEQUENCE [LARGE SCALE GENOMIC DNA]</scope>
    <source>
        <strain evidence="3">Z151</strain>
    </source>
</reference>
<keyword evidence="3" id="KW-1185">Reference proteome</keyword>
<accession>A0A9X6NCC3</accession>
<evidence type="ECO:0000313" key="3">
    <source>
        <dbReference type="Proteomes" id="UP000192578"/>
    </source>
</evidence>
<name>A0A9X6NCC3_HYPEX</name>